<organism evidence="3 4">
    <name type="scientific">Thermogemmatispora tikiterensis</name>
    <dbReference type="NCBI Taxonomy" id="1825093"/>
    <lineage>
        <taxon>Bacteria</taxon>
        <taxon>Bacillati</taxon>
        <taxon>Chloroflexota</taxon>
        <taxon>Ktedonobacteria</taxon>
        <taxon>Thermogemmatisporales</taxon>
        <taxon>Thermogemmatisporaceae</taxon>
        <taxon>Thermogemmatispora</taxon>
    </lineage>
</organism>
<dbReference type="GO" id="GO:0005829">
    <property type="term" value="C:cytosol"/>
    <property type="evidence" value="ECO:0007669"/>
    <property type="project" value="TreeGrafter"/>
</dbReference>
<dbReference type="RefSeq" id="WP_189361254.1">
    <property type="nucleotide sequence ID" value="NZ_MCIF01000002.1"/>
</dbReference>
<dbReference type="AlphaFoldDB" id="A0A328VA10"/>
<proteinExistence type="predicted"/>
<keyword evidence="4" id="KW-1185">Reference proteome</keyword>
<protein>
    <recommendedName>
        <fullName evidence="2">HTH cro/C1-type domain-containing protein</fullName>
    </recommendedName>
</protein>
<dbReference type="EMBL" id="MCIF01000002">
    <property type="protein sequence ID" value="RAQ94398.1"/>
    <property type="molecule type" value="Genomic_DNA"/>
</dbReference>
<dbReference type="InterPro" id="IPR001387">
    <property type="entry name" value="Cro/C1-type_HTH"/>
</dbReference>
<reference evidence="3 4" key="1">
    <citation type="submission" date="2016-08" db="EMBL/GenBank/DDBJ databases">
        <title>Analysis of Carbohydrate Active Enzymes in Thermogemmatispora T81 Reveals Carbohydrate Degradation Ability.</title>
        <authorList>
            <person name="Tomazini A."/>
            <person name="Lal S."/>
            <person name="Stott M."/>
            <person name="Henrissat B."/>
            <person name="Polikarpov I."/>
            <person name="Sparling R."/>
            <person name="Levin D.B."/>
        </authorList>
    </citation>
    <scope>NUCLEOTIDE SEQUENCE [LARGE SCALE GENOMIC DNA]</scope>
    <source>
        <strain evidence="3 4">T81</strain>
    </source>
</reference>
<dbReference type="InterPro" id="IPR010982">
    <property type="entry name" value="Lambda_DNA-bd_dom_sf"/>
</dbReference>
<sequence length="147" mass="15711">MADLQETLGKVIRRERQQRRLTMRELGERAGLSEIYVGEIERGQKYPSARVLESVAAALELEVAELLELVAAELRGAAEAARGGNSGLGFGFGMPTPAHSAAGAQEKRADASEPLAAHQVLTMAGFSSLLLAGQLGEAAIRRSRSRR</sequence>
<dbReference type="GO" id="GO:0003700">
    <property type="term" value="F:DNA-binding transcription factor activity"/>
    <property type="evidence" value="ECO:0007669"/>
    <property type="project" value="TreeGrafter"/>
</dbReference>
<dbReference type="PANTHER" id="PTHR46797">
    <property type="entry name" value="HTH-TYPE TRANSCRIPTIONAL REGULATOR"/>
    <property type="match status" value="1"/>
</dbReference>
<dbReference type="Proteomes" id="UP000248706">
    <property type="component" value="Unassembled WGS sequence"/>
</dbReference>
<dbReference type="Gene3D" id="1.10.260.40">
    <property type="entry name" value="lambda repressor-like DNA-binding domains"/>
    <property type="match status" value="1"/>
</dbReference>
<dbReference type="SUPFAM" id="SSF47413">
    <property type="entry name" value="lambda repressor-like DNA-binding domains"/>
    <property type="match status" value="1"/>
</dbReference>
<dbReference type="SMART" id="SM00530">
    <property type="entry name" value="HTH_XRE"/>
    <property type="match status" value="1"/>
</dbReference>
<dbReference type="PANTHER" id="PTHR46797:SF1">
    <property type="entry name" value="METHYLPHOSPHONATE SYNTHASE"/>
    <property type="match status" value="1"/>
</dbReference>
<dbReference type="GO" id="GO:0003677">
    <property type="term" value="F:DNA binding"/>
    <property type="evidence" value="ECO:0007669"/>
    <property type="project" value="UniProtKB-KW"/>
</dbReference>
<dbReference type="Pfam" id="PF01381">
    <property type="entry name" value="HTH_3"/>
    <property type="match status" value="1"/>
</dbReference>
<evidence type="ECO:0000259" key="2">
    <source>
        <dbReference type="PROSITE" id="PS50943"/>
    </source>
</evidence>
<dbReference type="CDD" id="cd00093">
    <property type="entry name" value="HTH_XRE"/>
    <property type="match status" value="1"/>
</dbReference>
<comment type="caution">
    <text evidence="3">The sequence shown here is derived from an EMBL/GenBank/DDBJ whole genome shotgun (WGS) entry which is preliminary data.</text>
</comment>
<keyword evidence="1" id="KW-0238">DNA-binding</keyword>
<evidence type="ECO:0000313" key="3">
    <source>
        <dbReference type="EMBL" id="RAQ94398.1"/>
    </source>
</evidence>
<name>A0A328VA10_9CHLR</name>
<evidence type="ECO:0000313" key="4">
    <source>
        <dbReference type="Proteomes" id="UP000248706"/>
    </source>
</evidence>
<evidence type="ECO:0000256" key="1">
    <source>
        <dbReference type="ARBA" id="ARBA00023125"/>
    </source>
</evidence>
<feature type="domain" description="HTH cro/C1-type" evidence="2">
    <location>
        <begin position="12"/>
        <end position="66"/>
    </location>
</feature>
<accession>A0A328VA10</accession>
<gene>
    <name evidence="3" type="ORF">A4R35_02560</name>
</gene>
<dbReference type="PROSITE" id="PS50943">
    <property type="entry name" value="HTH_CROC1"/>
    <property type="match status" value="1"/>
</dbReference>
<dbReference type="InterPro" id="IPR050807">
    <property type="entry name" value="TransReg_Diox_bact_type"/>
</dbReference>